<protein>
    <submittedName>
        <fullName evidence="2">Antitoxin CcdA</fullName>
    </submittedName>
</protein>
<proteinExistence type="predicted"/>
<dbReference type="Proteomes" id="UP000532440">
    <property type="component" value="Unassembled WGS sequence"/>
</dbReference>
<evidence type="ECO:0000313" key="3">
    <source>
        <dbReference type="Proteomes" id="UP000532440"/>
    </source>
</evidence>
<dbReference type="Pfam" id="PF07362">
    <property type="entry name" value="CcdA"/>
    <property type="match status" value="1"/>
</dbReference>
<reference evidence="2 3" key="1">
    <citation type="submission" date="2020-08" db="EMBL/GenBank/DDBJ databases">
        <title>Genomic Encyclopedia of Type Strains, Phase IV (KMG-IV): sequencing the most valuable type-strain genomes for metagenomic binning, comparative biology and taxonomic classification.</title>
        <authorList>
            <person name="Goeker M."/>
        </authorList>
    </citation>
    <scope>NUCLEOTIDE SEQUENCE [LARGE SCALE GENOMIC DNA]</scope>
    <source>
        <strain evidence="2 3">DSM 29781</strain>
    </source>
</reference>
<dbReference type="EMBL" id="JACHGB010000002">
    <property type="protein sequence ID" value="MBB5271028.1"/>
    <property type="molecule type" value="Genomic_DNA"/>
</dbReference>
<organism evidence="2 3">
    <name type="scientific">Quisquiliibacterium transsilvanicum</name>
    <dbReference type="NCBI Taxonomy" id="1549638"/>
    <lineage>
        <taxon>Bacteria</taxon>
        <taxon>Pseudomonadati</taxon>
        <taxon>Pseudomonadota</taxon>
        <taxon>Betaproteobacteria</taxon>
        <taxon>Burkholderiales</taxon>
        <taxon>Burkholderiaceae</taxon>
        <taxon>Quisquiliibacterium</taxon>
    </lineage>
</organism>
<gene>
    <name evidence="2" type="ORF">HNQ70_001032</name>
</gene>
<dbReference type="AlphaFoldDB" id="A0A7W8HGV3"/>
<accession>A0A7W8HGV3</accession>
<evidence type="ECO:0000256" key="1">
    <source>
        <dbReference type="ARBA" id="ARBA00022649"/>
    </source>
</evidence>
<name>A0A7W8HGV3_9BURK</name>
<sequence>MEHTVREQAAIYDVTAPKRAANVSVNADLLRRARELGVNFSAVLERALVDAVRTAAQQRWRDENREAIEAYNLHVERDGCFGDRLRSF</sequence>
<evidence type="ECO:0000313" key="2">
    <source>
        <dbReference type="EMBL" id="MBB5271028.1"/>
    </source>
</evidence>
<keyword evidence="3" id="KW-1185">Reference proteome</keyword>
<keyword evidence="1" id="KW-1277">Toxin-antitoxin system</keyword>
<dbReference type="InterPro" id="IPR009956">
    <property type="entry name" value="Post-segregation_anti-tox_CcdA"/>
</dbReference>
<comment type="caution">
    <text evidence="2">The sequence shown here is derived from an EMBL/GenBank/DDBJ whole genome shotgun (WGS) entry which is preliminary data.</text>
</comment>
<dbReference type="RefSeq" id="WP_183964937.1">
    <property type="nucleotide sequence ID" value="NZ_BAABEW010000017.1"/>
</dbReference>